<dbReference type="GO" id="GO:0070180">
    <property type="term" value="F:large ribosomal subunit rRNA binding"/>
    <property type="evidence" value="ECO:0007669"/>
    <property type="project" value="TreeGrafter"/>
</dbReference>
<dbReference type="GO" id="GO:0006412">
    <property type="term" value="P:translation"/>
    <property type="evidence" value="ECO:0007669"/>
    <property type="project" value="InterPro"/>
</dbReference>
<dbReference type="Pfam" id="PF00298">
    <property type="entry name" value="Ribosomal_L11"/>
    <property type="match status" value="1"/>
</dbReference>
<dbReference type="EMBL" id="CADCXV010000917">
    <property type="protein sequence ID" value="CAB0038599.1"/>
    <property type="molecule type" value="Genomic_DNA"/>
</dbReference>
<organism evidence="10 11">
    <name type="scientific">Trichogramma brassicae</name>
    <dbReference type="NCBI Taxonomy" id="86971"/>
    <lineage>
        <taxon>Eukaryota</taxon>
        <taxon>Metazoa</taxon>
        <taxon>Ecdysozoa</taxon>
        <taxon>Arthropoda</taxon>
        <taxon>Hexapoda</taxon>
        <taxon>Insecta</taxon>
        <taxon>Pterygota</taxon>
        <taxon>Neoptera</taxon>
        <taxon>Endopterygota</taxon>
        <taxon>Hymenoptera</taxon>
        <taxon>Apocrita</taxon>
        <taxon>Proctotrupomorpha</taxon>
        <taxon>Chalcidoidea</taxon>
        <taxon>Trichogrammatidae</taxon>
        <taxon>Trichogramma</taxon>
    </lineage>
</organism>
<evidence type="ECO:0000256" key="2">
    <source>
        <dbReference type="ARBA" id="ARBA00022980"/>
    </source>
</evidence>
<dbReference type="InterPro" id="IPR036796">
    <property type="entry name" value="Ribosomal_uL11_N_sf"/>
</dbReference>
<dbReference type="Gene3D" id="3.30.1550.10">
    <property type="entry name" value="Ribosomal protein L11/L12, N-terminal domain"/>
    <property type="match status" value="1"/>
</dbReference>
<sequence>MSKVGKLKFAKKAAEKVIHSAVLKTNIPAGLANPSPPLGPQLGQRNINIAAFVKDFNEKTAHIKQGIPIPCRIKVNPDRSYELYMTKPPAVYYLKQAAGIQRGTMGGNEVVGKVTLKHLYEIALIKSEDEALALMSLQQITQMLTGIARSVGIEIVRDLDPVEYKKFLEERKEIVKEQIAQLEAIKQAKLLRTG</sequence>
<accession>A0A6H5ILU0</accession>
<dbReference type="InterPro" id="IPR036769">
    <property type="entry name" value="Ribosomal_uL11_C_sf"/>
</dbReference>
<dbReference type="AlphaFoldDB" id="A0A6H5ILU0"/>
<keyword evidence="11" id="KW-1185">Reference proteome</keyword>
<dbReference type="SMART" id="SM00649">
    <property type="entry name" value="RL11"/>
    <property type="match status" value="1"/>
</dbReference>
<evidence type="ECO:0000256" key="4">
    <source>
        <dbReference type="ARBA" id="ARBA00038782"/>
    </source>
</evidence>
<dbReference type="Proteomes" id="UP000479190">
    <property type="component" value="Unassembled WGS sequence"/>
</dbReference>
<evidence type="ECO:0000256" key="7">
    <source>
        <dbReference type="RuleBase" id="RU003978"/>
    </source>
</evidence>
<keyword evidence="3 7" id="KW-0687">Ribonucleoprotein</keyword>
<evidence type="ECO:0000259" key="8">
    <source>
        <dbReference type="Pfam" id="PF00298"/>
    </source>
</evidence>
<dbReference type="OrthoDB" id="1091498at2759"/>
<dbReference type="InterPro" id="IPR020783">
    <property type="entry name" value="Ribosomal_uL11_C"/>
</dbReference>
<dbReference type="SUPFAM" id="SSF54747">
    <property type="entry name" value="Ribosomal L11/L12e N-terminal domain"/>
    <property type="match status" value="1"/>
</dbReference>
<feature type="domain" description="Large ribosomal subunit protein uL11 C-terminal" evidence="8">
    <location>
        <begin position="87"/>
        <end position="155"/>
    </location>
</feature>
<evidence type="ECO:0000259" key="9">
    <source>
        <dbReference type="Pfam" id="PF03946"/>
    </source>
</evidence>
<evidence type="ECO:0000256" key="3">
    <source>
        <dbReference type="ARBA" id="ARBA00023274"/>
    </source>
</evidence>
<dbReference type="InterPro" id="IPR020784">
    <property type="entry name" value="Ribosomal_uL11_N"/>
</dbReference>
<dbReference type="PANTHER" id="PTHR11661:SF1">
    <property type="entry name" value="LARGE RIBOSOMAL SUBUNIT PROTEIN UL11M"/>
    <property type="match status" value="1"/>
</dbReference>
<evidence type="ECO:0000256" key="6">
    <source>
        <dbReference type="ARBA" id="ARBA00041455"/>
    </source>
</evidence>
<evidence type="ECO:0000313" key="10">
    <source>
        <dbReference type="EMBL" id="CAB0038599.1"/>
    </source>
</evidence>
<name>A0A6H5ILU0_9HYME</name>
<dbReference type="GO" id="GO:0005762">
    <property type="term" value="C:mitochondrial large ribosomal subunit"/>
    <property type="evidence" value="ECO:0007669"/>
    <property type="project" value="TreeGrafter"/>
</dbReference>
<comment type="similarity">
    <text evidence="1 7">Belongs to the universal ribosomal protein uL11 family.</text>
</comment>
<reference evidence="10 11" key="1">
    <citation type="submission" date="2020-02" db="EMBL/GenBank/DDBJ databases">
        <authorList>
            <person name="Ferguson B K."/>
        </authorList>
    </citation>
    <scope>NUCLEOTIDE SEQUENCE [LARGE SCALE GENOMIC DNA]</scope>
</reference>
<gene>
    <name evidence="10" type="ORF">TBRA_LOCUS10375</name>
</gene>
<evidence type="ECO:0000256" key="5">
    <source>
        <dbReference type="ARBA" id="ARBA00040104"/>
    </source>
</evidence>
<feature type="domain" description="Large ribosomal subunit protein uL11 N-terminal" evidence="9">
    <location>
        <begin position="24"/>
        <end position="81"/>
    </location>
</feature>
<dbReference type="CDD" id="cd00349">
    <property type="entry name" value="Ribosomal_L11"/>
    <property type="match status" value="1"/>
</dbReference>
<protein>
    <recommendedName>
        <fullName evidence="5">Large ribosomal subunit protein uL11m</fullName>
    </recommendedName>
    <alternativeName>
        <fullName evidence="6">39S ribosomal protein L11, mitochondrial</fullName>
    </alternativeName>
</protein>
<dbReference type="FunFam" id="1.10.10.250:FF:000003">
    <property type="entry name" value="Mitochondrial ribosomal protein L11"/>
    <property type="match status" value="1"/>
</dbReference>
<dbReference type="GO" id="GO:0003735">
    <property type="term" value="F:structural constituent of ribosome"/>
    <property type="evidence" value="ECO:0007669"/>
    <property type="project" value="InterPro"/>
</dbReference>
<evidence type="ECO:0000256" key="1">
    <source>
        <dbReference type="ARBA" id="ARBA00010537"/>
    </source>
</evidence>
<comment type="subunit">
    <text evidence="4">Component of the mitochondrial ribosome large subunit (39S) which comprises a 16S rRNA and about 50 distinct proteins.</text>
</comment>
<proteinExistence type="inferred from homology"/>
<dbReference type="Pfam" id="PF03946">
    <property type="entry name" value="Ribosomal_L11_N"/>
    <property type="match status" value="1"/>
</dbReference>
<dbReference type="SUPFAM" id="SSF46906">
    <property type="entry name" value="Ribosomal protein L11, C-terminal domain"/>
    <property type="match status" value="1"/>
</dbReference>
<dbReference type="InterPro" id="IPR000911">
    <property type="entry name" value="Ribosomal_uL11"/>
</dbReference>
<dbReference type="Gene3D" id="1.10.10.250">
    <property type="entry name" value="Ribosomal protein L11, C-terminal domain"/>
    <property type="match status" value="1"/>
</dbReference>
<evidence type="ECO:0000313" key="11">
    <source>
        <dbReference type="Proteomes" id="UP000479190"/>
    </source>
</evidence>
<dbReference type="HAMAP" id="MF_00736">
    <property type="entry name" value="Ribosomal_uL11"/>
    <property type="match status" value="1"/>
</dbReference>
<dbReference type="PANTHER" id="PTHR11661">
    <property type="entry name" value="60S RIBOSOMAL PROTEIN L12"/>
    <property type="match status" value="1"/>
</dbReference>
<keyword evidence="2 7" id="KW-0689">Ribosomal protein</keyword>